<reference evidence="2" key="1">
    <citation type="journal article" date="2014" name="Genome Announc.">
        <title>Draft genome sequence of Rhodosporidium toruloides CECT1137, an oleaginous yeast of biotechnological interest.</title>
        <authorList>
            <person name="Morin N."/>
            <person name="Calcas X."/>
            <person name="Devillers H."/>
            <person name="Durrens P."/>
            <person name="Sherman D.J."/>
            <person name="Nicaud J.-M."/>
            <person name="Neuveglise C."/>
        </authorList>
    </citation>
    <scope>NUCLEOTIDE SEQUENCE</scope>
    <source>
        <strain evidence="2">CECT1137</strain>
    </source>
</reference>
<feature type="compositionally biased region" description="Basic and acidic residues" evidence="1">
    <location>
        <begin position="59"/>
        <end position="70"/>
    </location>
</feature>
<proteinExistence type="predicted"/>
<dbReference type="EMBL" id="LK052941">
    <property type="protein sequence ID" value="CDR42030.1"/>
    <property type="molecule type" value="Genomic_DNA"/>
</dbReference>
<feature type="region of interest" description="Disordered" evidence="1">
    <location>
        <begin position="1"/>
        <end position="46"/>
    </location>
</feature>
<evidence type="ECO:0000256" key="1">
    <source>
        <dbReference type="SAM" id="MobiDB-lite"/>
    </source>
</evidence>
<accession>A0A061AXV9</accession>
<protein>
    <submittedName>
        <fullName evidence="2">RHTO0S06e08966g1_1</fullName>
    </submittedName>
</protein>
<dbReference type="AlphaFoldDB" id="A0A061AXV9"/>
<feature type="compositionally biased region" description="Low complexity" evidence="1">
    <location>
        <begin position="12"/>
        <end position="22"/>
    </location>
</feature>
<sequence length="133" mass="14809">MSASPAPAKQLSPSPSTSASTPVVQAKKGAEPPQKPRNLFSNDGSFLERFKKNAVPTADQEKKEREEVLARKKALEERFKKRGKRHADSTADAPTGKKKKDDEEGLTEYQKEVRRLEARTLKDEGYGSRALLK</sequence>
<evidence type="ECO:0000313" key="2">
    <source>
        <dbReference type="EMBL" id="CDR42030.1"/>
    </source>
</evidence>
<gene>
    <name evidence="2" type="ORF">RHTO0S_06e08966g</name>
</gene>
<name>A0A061AXV9_RHOTO</name>
<dbReference type="OrthoDB" id="5544050at2759"/>
<feature type="region of interest" description="Disordered" evidence="1">
    <location>
        <begin position="51"/>
        <end position="70"/>
    </location>
</feature>
<feature type="region of interest" description="Disordered" evidence="1">
    <location>
        <begin position="77"/>
        <end position="107"/>
    </location>
</feature>
<organism evidence="2">
    <name type="scientific">Rhodotorula toruloides</name>
    <name type="common">Yeast</name>
    <name type="synonym">Rhodosporidium toruloides</name>
    <dbReference type="NCBI Taxonomy" id="5286"/>
    <lineage>
        <taxon>Eukaryota</taxon>
        <taxon>Fungi</taxon>
        <taxon>Dikarya</taxon>
        <taxon>Basidiomycota</taxon>
        <taxon>Pucciniomycotina</taxon>
        <taxon>Microbotryomycetes</taxon>
        <taxon>Sporidiobolales</taxon>
        <taxon>Sporidiobolaceae</taxon>
        <taxon>Rhodotorula</taxon>
    </lineage>
</organism>